<dbReference type="Pfam" id="PF09861">
    <property type="entry name" value="Lar_N"/>
    <property type="match status" value="1"/>
</dbReference>
<dbReference type="STRING" id="266117.Rxyl_2987"/>
<dbReference type="Proteomes" id="UP000006637">
    <property type="component" value="Chromosome"/>
</dbReference>
<feature type="domain" description="LarA-like N-terminal" evidence="1">
    <location>
        <begin position="21"/>
        <end position="149"/>
    </location>
</feature>
<dbReference type="Gene3D" id="3.40.50.11440">
    <property type="match status" value="1"/>
</dbReference>
<sequence length="421" mass="44820">MRFPRVARIGQSFPRPGVGDVEAAVRERCRRPEIRSRLRPGMRVAITAGSRGISDIPAILRALAGAVREAGGEPFVVPAMGSHGGATAEGQAAVLRSLGVTEETVGAPVRSSMEVVELGRTRRGVPVYMDRLAFGADGVIVAGRIKPHTDFHAEIESGLLKMAAIGLGKHRGALTLHALGVEGIRDHMVEAGRLVFGSGKVLFGLAVVENAYGETALLEAVPPEEVVPRERRLLEEARRLAPALPVARADVLFVDELGKDYSGTGMDTNVIGRFRIPGVEEPERPRVRYLVVGDLSPASHGNALGVGLADLITRRLFEKIDLRATNANVLTSTFLERGKIPPVLENDREAIAAALRCSWGTDPEGAGFVRIPNTLELGELYVSESLLEEALSGGAEVIEPPRELAFDGEGNLLPFASAAAA</sequence>
<dbReference type="OrthoDB" id="9788398at2"/>
<evidence type="ECO:0000259" key="1">
    <source>
        <dbReference type="Pfam" id="PF09861"/>
    </source>
</evidence>
<proteinExistence type="predicted"/>
<accession>Q1ART1</accession>
<reference evidence="2 3" key="1">
    <citation type="submission" date="2006-06" db="EMBL/GenBank/DDBJ databases">
        <title>Complete sequence of Rubrobacter xylanophilus DSM 9941.</title>
        <authorList>
            <consortium name="US DOE Joint Genome Institute"/>
            <person name="Copeland A."/>
            <person name="Lucas S."/>
            <person name="Lapidus A."/>
            <person name="Barry K."/>
            <person name="Detter J.C."/>
            <person name="Glavina del Rio T."/>
            <person name="Hammon N."/>
            <person name="Israni S."/>
            <person name="Dalin E."/>
            <person name="Tice H."/>
            <person name="Pitluck S."/>
            <person name="Munk A.C."/>
            <person name="Brettin T."/>
            <person name="Bruce D."/>
            <person name="Han C."/>
            <person name="Tapia R."/>
            <person name="Gilna P."/>
            <person name="Schmutz J."/>
            <person name="Larimer F."/>
            <person name="Land M."/>
            <person name="Hauser L."/>
            <person name="Kyrpides N."/>
            <person name="Lykidis A."/>
            <person name="da Costa M.S."/>
            <person name="Rainey F.A."/>
            <person name="Empadinhas N."/>
            <person name="Jolivet E."/>
            <person name="Battista J.R."/>
            <person name="Richardson P."/>
        </authorList>
    </citation>
    <scope>NUCLEOTIDE SEQUENCE [LARGE SCALE GENOMIC DNA]</scope>
    <source>
        <strain evidence="3">DSM 9941 / NBRC 16129 / PRD-1</strain>
    </source>
</reference>
<keyword evidence="3" id="KW-1185">Reference proteome</keyword>
<dbReference type="EMBL" id="CP000386">
    <property type="protein sequence ID" value="ABG05897.1"/>
    <property type="molecule type" value="Genomic_DNA"/>
</dbReference>
<organism evidence="2 3">
    <name type="scientific">Rubrobacter xylanophilus (strain DSM 9941 / JCM 11954 / NBRC 16129 / PRD-1)</name>
    <dbReference type="NCBI Taxonomy" id="266117"/>
    <lineage>
        <taxon>Bacteria</taxon>
        <taxon>Bacillati</taxon>
        <taxon>Actinomycetota</taxon>
        <taxon>Rubrobacteria</taxon>
        <taxon>Rubrobacterales</taxon>
        <taxon>Rubrobacteraceae</taxon>
        <taxon>Rubrobacter</taxon>
    </lineage>
</organism>
<evidence type="ECO:0000313" key="2">
    <source>
        <dbReference type="EMBL" id="ABG05897.1"/>
    </source>
</evidence>
<dbReference type="eggNOG" id="COG2768">
    <property type="taxonomic scope" value="Bacteria"/>
</dbReference>
<dbReference type="AlphaFoldDB" id="Q1ART1"/>
<name>Q1ART1_RUBXD</name>
<dbReference type="KEGG" id="rxy:Rxyl_2987"/>
<dbReference type="RefSeq" id="WP_011565906.1">
    <property type="nucleotide sequence ID" value="NC_008148.1"/>
</dbReference>
<dbReference type="GO" id="GO:0050043">
    <property type="term" value="F:lactate racemase activity"/>
    <property type="evidence" value="ECO:0007669"/>
    <property type="project" value="InterPro"/>
</dbReference>
<dbReference type="HOGENOM" id="CLU_055092_0_0_11"/>
<dbReference type="InterPro" id="IPR018657">
    <property type="entry name" value="LarA-like_N"/>
</dbReference>
<evidence type="ECO:0000313" key="3">
    <source>
        <dbReference type="Proteomes" id="UP000006637"/>
    </source>
</evidence>
<protein>
    <recommendedName>
        <fullName evidence="1">LarA-like N-terminal domain-containing protein</fullName>
    </recommendedName>
</protein>
<gene>
    <name evidence="2" type="ordered locus">Rxyl_2987</name>
</gene>